<gene>
    <name evidence="1" type="ORF">ONZ51_g2313</name>
</gene>
<dbReference type="Proteomes" id="UP001215151">
    <property type="component" value="Unassembled WGS sequence"/>
</dbReference>
<evidence type="ECO:0000313" key="2">
    <source>
        <dbReference type="Proteomes" id="UP001215151"/>
    </source>
</evidence>
<proteinExistence type="predicted"/>
<keyword evidence="2" id="KW-1185">Reference proteome</keyword>
<dbReference type="AlphaFoldDB" id="A0AAD7U0I1"/>
<reference evidence="1" key="1">
    <citation type="submission" date="2022-11" db="EMBL/GenBank/DDBJ databases">
        <title>Genome Sequence of Cubamyces cubensis.</title>
        <authorList>
            <person name="Buettner E."/>
        </authorList>
    </citation>
    <scope>NUCLEOTIDE SEQUENCE</scope>
    <source>
        <strain evidence="1">MPL-01</strain>
    </source>
</reference>
<protein>
    <submittedName>
        <fullName evidence="1">Uncharacterized protein</fullName>
    </submittedName>
</protein>
<name>A0AAD7U0I1_9APHY</name>
<organism evidence="1 2">
    <name type="scientific">Trametes cubensis</name>
    <dbReference type="NCBI Taxonomy" id="1111947"/>
    <lineage>
        <taxon>Eukaryota</taxon>
        <taxon>Fungi</taxon>
        <taxon>Dikarya</taxon>
        <taxon>Basidiomycota</taxon>
        <taxon>Agaricomycotina</taxon>
        <taxon>Agaricomycetes</taxon>
        <taxon>Polyporales</taxon>
        <taxon>Polyporaceae</taxon>
        <taxon>Trametes</taxon>
    </lineage>
</organism>
<accession>A0AAD7U0I1</accession>
<comment type="caution">
    <text evidence="1">The sequence shown here is derived from an EMBL/GenBank/DDBJ whole genome shotgun (WGS) entry which is preliminary data.</text>
</comment>
<sequence length="404" mass="46337">MWTLSFDGFDGANRMITTDAAQDLLVVAETPPDRQWDVRFYFLSLERSGQQHPNGAPPITRQLPRSMQGEVRYALFVFYMMICGHHVAWCLVRPHGMTDHLRFDLEVWNWRTGRLVWAREFDSLVIFTFLDPSHIALVGKAYQAPKTLQIHNIVTTDNHMIHIPTMTADPTLVCSMQLPPVLGLRPPSVFCDKLTCKTHTSTMDSIFESDPASALLTLRFHVDATPFILVVPVWELRREVKKAQALPAYRRRRDLLWSDWGTRCGIILPLGDHVHDVEAFGPRLALLPKWREGNPDSGRIVLLDFSRSNDQVQYASPVAAELLRSIRFERSIWTSYFSEETMRSTLPYFVTVGPDVSLPREDGEQGARMASRILMQPDGFTLEVREFGRCYHLRERLIKLTCVA</sequence>
<evidence type="ECO:0000313" key="1">
    <source>
        <dbReference type="EMBL" id="KAJ8494451.1"/>
    </source>
</evidence>
<dbReference type="EMBL" id="JAPEVG010000036">
    <property type="protein sequence ID" value="KAJ8494451.1"/>
    <property type="molecule type" value="Genomic_DNA"/>
</dbReference>